<dbReference type="Proteomes" id="UP000076532">
    <property type="component" value="Unassembled WGS sequence"/>
</dbReference>
<evidence type="ECO:0000256" key="1">
    <source>
        <dbReference type="SAM" id="MobiDB-lite"/>
    </source>
</evidence>
<dbReference type="OrthoDB" id="10616013at2759"/>
<keyword evidence="5" id="KW-1185">Reference proteome</keyword>
<feature type="chain" id="PRO_5007879195" description="DUF6532 domain-containing protein" evidence="2">
    <location>
        <begin position="22"/>
        <end position="647"/>
    </location>
</feature>
<feature type="compositionally biased region" description="Low complexity" evidence="1">
    <location>
        <begin position="84"/>
        <end position="93"/>
    </location>
</feature>
<dbReference type="EMBL" id="KV417503">
    <property type="protein sequence ID" value="KZP28492.1"/>
    <property type="molecule type" value="Genomic_DNA"/>
</dbReference>
<sequence length="647" mass="70000">MAITILLLIASSFLSPTTVFAMSASSCIADQPTQPASKTKTRNTKRAANVAAASAMPDAEVFTGSSYEGPTGASSFGQPGGMSFGQQGSMSFGQQGGMSFGQQTDANSQPGSMSFGQQTDANGQTYTTFGQTAGSSWGQMDDPPYPAPSQHFSPISLTQTAAPSWGRTDPTFGHAATSSWGQTGPTFRQTNDPPHPPPSQHSTFTPHTQTAASSWGQTDPPFEQTGTSSWGQTDPAFRQTADLPYSPPSQQLSSTHHAYFLPPGASSPEGPPSVPPPLDTAAIQQLASSIYTNRDTVEVSSARGDVLAEHRVKSKSRMPSPLALMCPPSHRTSSCSSFRTASASAFSVHSDAHNYHHPYSRAGSTTGLRSHDKTNTRKAGYNFLATLSVNDCWMSSCEIRRGWARDSLLYANQQARDEKREETVESDIMLQVVEHYATSWRSQIKQKAITSIHLWGLFPPTEPQLTATQVQSFVFHRAAELLKDDSFCNHGKYYKAGAPDNWQGQHLLFSHPSFLKFVNTVIYGESGIATKEPVNFLQDNFPISVLCMLAAMVKGVLHDHITGEDKTKKSKEDQISYRPHYTYFVKMCSAIADRRSAYHVSILADATRDIVTTGRCTLLGGDSVPAVSFDQGLPSYLNLNMDGPTSG</sequence>
<feature type="compositionally biased region" description="Polar residues" evidence="1">
    <location>
        <begin position="150"/>
        <end position="162"/>
    </location>
</feature>
<evidence type="ECO:0000313" key="5">
    <source>
        <dbReference type="Proteomes" id="UP000076532"/>
    </source>
</evidence>
<reference evidence="4 5" key="1">
    <citation type="journal article" date="2016" name="Mol. Biol. Evol.">
        <title>Comparative Genomics of Early-Diverging Mushroom-Forming Fungi Provides Insights into the Origins of Lignocellulose Decay Capabilities.</title>
        <authorList>
            <person name="Nagy L.G."/>
            <person name="Riley R."/>
            <person name="Tritt A."/>
            <person name="Adam C."/>
            <person name="Daum C."/>
            <person name="Floudas D."/>
            <person name="Sun H."/>
            <person name="Yadav J.S."/>
            <person name="Pangilinan J."/>
            <person name="Larsson K.H."/>
            <person name="Matsuura K."/>
            <person name="Barry K."/>
            <person name="Labutti K."/>
            <person name="Kuo R."/>
            <person name="Ohm R.A."/>
            <person name="Bhattacharya S.S."/>
            <person name="Shirouzu T."/>
            <person name="Yoshinaga Y."/>
            <person name="Martin F.M."/>
            <person name="Grigoriev I.V."/>
            <person name="Hibbett D.S."/>
        </authorList>
    </citation>
    <scope>NUCLEOTIDE SEQUENCE [LARGE SCALE GENOMIC DNA]</scope>
    <source>
        <strain evidence="4 5">CBS 109695</strain>
    </source>
</reference>
<dbReference type="Pfam" id="PF20149">
    <property type="entry name" value="DUF6532"/>
    <property type="match status" value="1"/>
</dbReference>
<evidence type="ECO:0000313" key="4">
    <source>
        <dbReference type="EMBL" id="KZP28492.1"/>
    </source>
</evidence>
<dbReference type="InterPro" id="IPR045341">
    <property type="entry name" value="DUF6532"/>
</dbReference>
<organism evidence="4 5">
    <name type="scientific">Athelia psychrophila</name>
    <dbReference type="NCBI Taxonomy" id="1759441"/>
    <lineage>
        <taxon>Eukaryota</taxon>
        <taxon>Fungi</taxon>
        <taxon>Dikarya</taxon>
        <taxon>Basidiomycota</taxon>
        <taxon>Agaricomycotina</taxon>
        <taxon>Agaricomycetes</taxon>
        <taxon>Agaricomycetidae</taxon>
        <taxon>Atheliales</taxon>
        <taxon>Atheliaceae</taxon>
        <taxon>Athelia</taxon>
    </lineage>
</organism>
<dbReference type="AlphaFoldDB" id="A0A166RP53"/>
<keyword evidence="2" id="KW-0732">Signal</keyword>
<evidence type="ECO:0000256" key="2">
    <source>
        <dbReference type="SAM" id="SignalP"/>
    </source>
</evidence>
<protein>
    <recommendedName>
        <fullName evidence="3">DUF6532 domain-containing protein</fullName>
    </recommendedName>
</protein>
<feature type="compositionally biased region" description="Polar residues" evidence="1">
    <location>
        <begin position="104"/>
        <end position="138"/>
    </location>
</feature>
<gene>
    <name evidence="4" type="ORF">FIBSPDRAFT_885734</name>
</gene>
<feature type="domain" description="DUF6532" evidence="3">
    <location>
        <begin position="392"/>
        <end position="587"/>
    </location>
</feature>
<name>A0A166RP53_9AGAM</name>
<evidence type="ECO:0000259" key="3">
    <source>
        <dbReference type="Pfam" id="PF20149"/>
    </source>
</evidence>
<feature type="compositionally biased region" description="Polar residues" evidence="1">
    <location>
        <begin position="176"/>
        <end position="192"/>
    </location>
</feature>
<feature type="signal peptide" evidence="2">
    <location>
        <begin position="1"/>
        <end position="21"/>
    </location>
</feature>
<feature type="compositionally biased region" description="Polar residues" evidence="1">
    <location>
        <begin position="200"/>
        <end position="217"/>
    </location>
</feature>
<feature type="region of interest" description="Disordered" evidence="1">
    <location>
        <begin position="62"/>
        <end position="276"/>
    </location>
</feature>
<proteinExistence type="predicted"/>
<accession>A0A166RP53</accession>